<feature type="region of interest" description="Disordered" evidence="1">
    <location>
        <begin position="1"/>
        <end position="22"/>
    </location>
</feature>
<accession>A0ABP5GJM1</accession>
<evidence type="ECO:0000313" key="2">
    <source>
        <dbReference type="EMBL" id="GAA2046602.1"/>
    </source>
</evidence>
<protein>
    <submittedName>
        <fullName evidence="2">Uncharacterized protein</fullName>
    </submittedName>
</protein>
<keyword evidence="3" id="KW-1185">Reference proteome</keyword>
<gene>
    <name evidence="2" type="ORF">GCM10009839_58870</name>
</gene>
<evidence type="ECO:0000313" key="3">
    <source>
        <dbReference type="Proteomes" id="UP001500751"/>
    </source>
</evidence>
<dbReference type="Proteomes" id="UP001500751">
    <property type="component" value="Unassembled WGS sequence"/>
</dbReference>
<reference evidence="3" key="1">
    <citation type="journal article" date="2019" name="Int. J. Syst. Evol. Microbiol.">
        <title>The Global Catalogue of Microorganisms (GCM) 10K type strain sequencing project: providing services to taxonomists for standard genome sequencing and annotation.</title>
        <authorList>
            <consortium name="The Broad Institute Genomics Platform"/>
            <consortium name="The Broad Institute Genome Sequencing Center for Infectious Disease"/>
            <person name="Wu L."/>
            <person name="Ma J."/>
        </authorList>
    </citation>
    <scope>NUCLEOTIDE SEQUENCE [LARGE SCALE GENOMIC DNA]</scope>
    <source>
        <strain evidence="3">JCM 16014</strain>
    </source>
</reference>
<dbReference type="EMBL" id="BAAAQN010000041">
    <property type="protein sequence ID" value="GAA2046602.1"/>
    <property type="molecule type" value="Genomic_DNA"/>
</dbReference>
<organism evidence="2 3">
    <name type="scientific">Catenulispora yoronensis</name>
    <dbReference type="NCBI Taxonomy" id="450799"/>
    <lineage>
        <taxon>Bacteria</taxon>
        <taxon>Bacillati</taxon>
        <taxon>Actinomycetota</taxon>
        <taxon>Actinomycetes</taxon>
        <taxon>Catenulisporales</taxon>
        <taxon>Catenulisporaceae</taxon>
        <taxon>Catenulispora</taxon>
    </lineage>
</organism>
<comment type="caution">
    <text evidence="2">The sequence shown here is derived from an EMBL/GenBank/DDBJ whole genome shotgun (WGS) entry which is preliminary data.</text>
</comment>
<sequence>MVADDAVSGRWAGPAAPGTDQIQQPAALAAADFEAHAVVRGLGRSDFGGAGPLHVSQVKVQHDHAVQDPGVLSQLRRLVQRAE</sequence>
<name>A0ABP5GJM1_9ACTN</name>
<proteinExistence type="predicted"/>
<evidence type="ECO:0000256" key="1">
    <source>
        <dbReference type="SAM" id="MobiDB-lite"/>
    </source>
</evidence>